<keyword evidence="10" id="KW-1185">Reference proteome</keyword>
<dbReference type="RefSeq" id="WP_068725031.1">
    <property type="nucleotide sequence ID" value="NZ_LSKU01000001.1"/>
</dbReference>
<dbReference type="PROSITE" id="PS50850">
    <property type="entry name" value="MFS"/>
    <property type="match status" value="1"/>
</dbReference>
<keyword evidence="4 7" id="KW-0812">Transmembrane</keyword>
<evidence type="ECO:0000256" key="6">
    <source>
        <dbReference type="ARBA" id="ARBA00023136"/>
    </source>
</evidence>
<dbReference type="AlphaFoldDB" id="A0A135L4N6"/>
<feature type="transmembrane region" description="Helical" evidence="7">
    <location>
        <begin position="9"/>
        <end position="33"/>
    </location>
</feature>
<feature type="transmembrane region" description="Helical" evidence="7">
    <location>
        <begin position="373"/>
        <end position="391"/>
    </location>
</feature>
<feature type="transmembrane region" description="Helical" evidence="7">
    <location>
        <begin position="138"/>
        <end position="161"/>
    </location>
</feature>
<name>A0A135L4N6_9BACI</name>
<feature type="transmembrane region" description="Helical" evidence="7">
    <location>
        <begin position="167"/>
        <end position="186"/>
    </location>
</feature>
<dbReference type="PANTHER" id="PTHR43414:SF6">
    <property type="entry name" value="MULTIDRUG RESISTANCE PROTEIN MDTG"/>
    <property type="match status" value="1"/>
</dbReference>
<protein>
    <submittedName>
        <fullName evidence="9">Multidrug transporter</fullName>
    </submittedName>
</protein>
<feature type="transmembrane region" description="Helical" evidence="7">
    <location>
        <begin position="249"/>
        <end position="271"/>
    </location>
</feature>
<dbReference type="InterPro" id="IPR020846">
    <property type="entry name" value="MFS_dom"/>
</dbReference>
<evidence type="ECO:0000256" key="4">
    <source>
        <dbReference type="ARBA" id="ARBA00022692"/>
    </source>
</evidence>
<reference evidence="9 10" key="1">
    <citation type="submission" date="2016-02" db="EMBL/GenBank/DDBJ databases">
        <title>Draft Genome for Tepidibacillus decaturensis nov. sp. Strain Z9, an Anaerobic, Moderately Thermophilic and Heterotrophic Bacterium from Deep Subsurface of the Illinois Basin, USA.</title>
        <authorList>
            <person name="Dong Y."/>
            <person name="Chang J.Y."/>
            <person name="Sanford R."/>
            <person name="Fouke B.W."/>
        </authorList>
    </citation>
    <scope>NUCLEOTIDE SEQUENCE [LARGE SCALE GENOMIC DNA]</scope>
    <source>
        <strain evidence="9 10">Z9</strain>
    </source>
</reference>
<dbReference type="STRING" id="1413211.U473_07805"/>
<feature type="domain" description="Major facilitator superfamily (MFS) profile" evidence="8">
    <location>
        <begin position="7"/>
        <end position="395"/>
    </location>
</feature>
<evidence type="ECO:0000256" key="5">
    <source>
        <dbReference type="ARBA" id="ARBA00022989"/>
    </source>
</evidence>
<evidence type="ECO:0000256" key="7">
    <source>
        <dbReference type="SAM" id="Phobius"/>
    </source>
</evidence>
<feature type="transmembrane region" description="Helical" evidence="7">
    <location>
        <begin position="104"/>
        <end position="126"/>
    </location>
</feature>
<comment type="caution">
    <text evidence="9">The sequence shown here is derived from an EMBL/GenBank/DDBJ whole genome shotgun (WGS) entry which is preliminary data.</text>
</comment>
<dbReference type="InterPro" id="IPR011701">
    <property type="entry name" value="MFS"/>
</dbReference>
<gene>
    <name evidence="9" type="ORF">U473_07805</name>
</gene>
<organism evidence="9 10">
    <name type="scientific">Tepidibacillus decaturensis</name>
    <dbReference type="NCBI Taxonomy" id="1413211"/>
    <lineage>
        <taxon>Bacteria</taxon>
        <taxon>Bacillati</taxon>
        <taxon>Bacillota</taxon>
        <taxon>Bacilli</taxon>
        <taxon>Bacillales</taxon>
        <taxon>Bacillaceae</taxon>
        <taxon>Tepidibacillus</taxon>
    </lineage>
</organism>
<keyword evidence="2" id="KW-0813">Transport</keyword>
<feature type="transmembrane region" description="Helical" evidence="7">
    <location>
        <begin position="348"/>
        <end position="367"/>
    </location>
</feature>
<evidence type="ECO:0000313" key="10">
    <source>
        <dbReference type="Proteomes" id="UP000070352"/>
    </source>
</evidence>
<evidence type="ECO:0000256" key="1">
    <source>
        <dbReference type="ARBA" id="ARBA00004651"/>
    </source>
</evidence>
<dbReference type="Gene3D" id="1.20.1250.20">
    <property type="entry name" value="MFS general substrate transporter like domains"/>
    <property type="match status" value="2"/>
</dbReference>
<keyword evidence="3" id="KW-1003">Cell membrane</keyword>
<feature type="transmembrane region" description="Helical" evidence="7">
    <location>
        <begin position="207"/>
        <end position="229"/>
    </location>
</feature>
<dbReference type="Proteomes" id="UP000070352">
    <property type="component" value="Unassembled WGS sequence"/>
</dbReference>
<dbReference type="InterPro" id="IPR036259">
    <property type="entry name" value="MFS_trans_sf"/>
</dbReference>
<dbReference type="OrthoDB" id="65739at2"/>
<accession>A0A135L4N6</accession>
<dbReference type="Pfam" id="PF00083">
    <property type="entry name" value="Sugar_tr"/>
    <property type="match status" value="1"/>
</dbReference>
<sequence length="401" mass="43641">MELWRRNLYILWGAVFLLMAAMSSIMPFLPLFIHQEMGIESESQVALWAGLIFGANFLTAFLFSPLWGRLADKYGRKIMILRSGFGMAIVISLMGLATNVYHLLFLRLLNGVIAGFNPAAIALVATNSPKEKVGYAMGTLRSGAVAGSIIGPFLGGILADYIGYRHVFFYTGLFILIATFIVMFLVKEEFTPREKQETGSFVSDFKLIVATQPLIQLFVVAFMIQFAVLNVNPILSLFVQKLEPPGGKVSFFAGLVAATAGFAEMIAAPRLGVLGDKIGHQKVLIYSIIGAALLFIPQGFSTNIWQLIIWRFLLGLTIGGLLPSVNSLTHRFAPKGMESTAFGYSNSATFLGNMIGPISGGFLAGYIGLNGVFFVTALLLLLNGIWAQWALNKKIKSLANS</sequence>
<dbReference type="GO" id="GO:0005886">
    <property type="term" value="C:plasma membrane"/>
    <property type="evidence" value="ECO:0007669"/>
    <property type="project" value="UniProtKB-SubCell"/>
</dbReference>
<evidence type="ECO:0000313" key="9">
    <source>
        <dbReference type="EMBL" id="KXG43921.1"/>
    </source>
</evidence>
<dbReference type="Pfam" id="PF07690">
    <property type="entry name" value="MFS_1"/>
    <property type="match status" value="1"/>
</dbReference>
<dbReference type="EMBL" id="LSKU01000001">
    <property type="protein sequence ID" value="KXG43921.1"/>
    <property type="molecule type" value="Genomic_DNA"/>
</dbReference>
<dbReference type="SUPFAM" id="SSF103473">
    <property type="entry name" value="MFS general substrate transporter"/>
    <property type="match status" value="1"/>
</dbReference>
<dbReference type="GO" id="GO:0022857">
    <property type="term" value="F:transmembrane transporter activity"/>
    <property type="evidence" value="ECO:0007669"/>
    <property type="project" value="InterPro"/>
</dbReference>
<dbReference type="PRINTS" id="PR01035">
    <property type="entry name" value="TCRTETA"/>
</dbReference>
<dbReference type="InterPro" id="IPR001958">
    <property type="entry name" value="Tet-R_TetA/multi-R_MdtG-like"/>
</dbReference>
<keyword evidence="5 7" id="KW-1133">Transmembrane helix</keyword>
<proteinExistence type="predicted"/>
<feature type="transmembrane region" description="Helical" evidence="7">
    <location>
        <begin position="283"/>
        <end position="301"/>
    </location>
</feature>
<feature type="transmembrane region" description="Helical" evidence="7">
    <location>
        <begin position="307"/>
        <end position="328"/>
    </location>
</feature>
<keyword evidence="6 7" id="KW-0472">Membrane</keyword>
<comment type="subcellular location">
    <subcellularLocation>
        <location evidence="1">Cell membrane</location>
        <topology evidence="1">Multi-pass membrane protein</topology>
    </subcellularLocation>
</comment>
<evidence type="ECO:0000256" key="2">
    <source>
        <dbReference type="ARBA" id="ARBA00022448"/>
    </source>
</evidence>
<dbReference type="InterPro" id="IPR005828">
    <property type="entry name" value="MFS_sugar_transport-like"/>
</dbReference>
<feature type="transmembrane region" description="Helical" evidence="7">
    <location>
        <begin position="79"/>
        <end position="98"/>
    </location>
</feature>
<evidence type="ECO:0000256" key="3">
    <source>
        <dbReference type="ARBA" id="ARBA00022475"/>
    </source>
</evidence>
<evidence type="ECO:0000259" key="8">
    <source>
        <dbReference type="PROSITE" id="PS50850"/>
    </source>
</evidence>
<feature type="transmembrane region" description="Helical" evidence="7">
    <location>
        <begin position="45"/>
        <end position="67"/>
    </location>
</feature>
<dbReference type="PANTHER" id="PTHR43414">
    <property type="entry name" value="MULTIDRUG RESISTANCE PROTEIN MDTG"/>
    <property type="match status" value="1"/>
</dbReference>